<dbReference type="Gene3D" id="3.90.1150.10">
    <property type="entry name" value="Aspartate Aminotransferase, domain 1"/>
    <property type="match status" value="1"/>
</dbReference>
<dbReference type="Gene3D" id="3.40.640.10">
    <property type="entry name" value="Type I PLP-dependent aspartate aminotransferase-like (Major domain)"/>
    <property type="match status" value="1"/>
</dbReference>
<feature type="binding site" evidence="11">
    <location>
        <position position="148"/>
    </location>
    <ligand>
        <name>pyridoxal 5'-phosphate</name>
        <dbReference type="ChEBI" id="CHEBI:597326"/>
    </ligand>
</feature>
<dbReference type="PANTHER" id="PTHR43247:SF1">
    <property type="entry name" value="PHOSPHOSERINE AMINOTRANSFERASE"/>
    <property type="match status" value="1"/>
</dbReference>
<keyword evidence="8 11" id="KW-0718">Serine biosynthesis</keyword>
<keyword evidence="7 11" id="KW-0663">Pyridoxal phosphate</keyword>
<sequence length="357" mass="39784">MGYNFSAGPGIMPAAVVEQIKRDMPSYKDSGMSIMEISHRSALYDEMAQQAETDLRDLMQISDDYEVLFLHGGGTLQFTNVPLNLATKNHHVAYLNSGHWAKKALDAANRIDGLTVEDIQPEKTGYLPSIKNPSVGPLDYLYVTTNNTIEGTTYHQIPKINTPLVADMSSNILAEPYDVNQFDLIFAGAQKNIGPAGMAIVIVKKNRLHEQPILSEIMDYHLEAKKHSALNTPPVFCIYAAGLTFKWLKQFGGVDRIYEQNQEQARTLYDSIDNSKLFKNDVPTRERSLTNIVFKTGDDNLDQQFVTQANRQGLISLGGHRLVGGMRASLYNAMPNEGVDALIDFMKRFEIDNGGLH</sequence>
<comment type="similarity">
    <text evidence="3 11">Belongs to the class-V pyridoxal-phosphate-dependent aminotransferase family. SerC subfamily.</text>
</comment>
<gene>
    <name evidence="11" type="primary">serC</name>
    <name evidence="13" type="ORF">FD16_GL001687</name>
</gene>
<organism evidence="13 14">
    <name type="scientific">Paucilactobacillus suebicus DSM 5007 = KCTC 3549</name>
    <dbReference type="NCBI Taxonomy" id="1423807"/>
    <lineage>
        <taxon>Bacteria</taxon>
        <taxon>Bacillati</taxon>
        <taxon>Bacillota</taxon>
        <taxon>Bacilli</taxon>
        <taxon>Lactobacillales</taxon>
        <taxon>Lactobacillaceae</taxon>
        <taxon>Paucilactobacillus</taxon>
    </lineage>
</organism>
<feature type="domain" description="Aminotransferase class V" evidence="12">
    <location>
        <begin position="3"/>
        <end position="342"/>
    </location>
</feature>
<evidence type="ECO:0000256" key="3">
    <source>
        <dbReference type="ARBA" id="ARBA00006904"/>
    </source>
</evidence>
<dbReference type="GO" id="GO:0006564">
    <property type="term" value="P:L-serine biosynthetic process"/>
    <property type="evidence" value="ECO:0007669"/>
    <property type="project" value="UniProtKB-UniRule"/>
</dbReference>
<evidence type="ECO:0000256" key="11">
    <source>
        <dbReference type="HAMAP-Rule" id="MF_00160"/>
    </source>
</evidence>
<dbReference type="PROSITE" id="PS00595">
    <property type="entry name" value="AA_TRANSFER_CLASS_5"/>
    <property type="match status" value="1"/>
</dbReference>
<dbReference type="UniPathway" id="UPA00135">
    <property type="reaction ID" value="UER00197"/>
</dbReference>
<dbReference type="GO" id="GO:0004648">
    <property type="term" value="F:O-phospho-L-serine:2-oxoglutarate aminotransferase activity"/>
    <property type="evidence" value="ECO:0007669"/>
    <property type="project" value="UniProtKB-UniRule"/>
</dbReference>
<dbReference type="PIRSF" id="PIRSF000525">
    <property type="entry name" value="SerC"/>
    <property type="match status" value="1"/>
</dbReference>
<evidence type="ECO:0000259" key="12">
    <source>
        <dbReference type="Pfam" id="PF00266"/>
    </source>
</evidence>
<dbReference type="PANTHER" id="PTHR43247">
    <property type="entry name" value="PHOSPHOSERINE AMINOTRANSFERASE"/>
    <property type="match status" value="1"/>
</dbReference>
<evidence type="ECO:0000256" key="6">
    <source>
        <dbReference type="ARBA" id="ARBA00022679"/>
    </source>
</evidence>
<evidence type="ECO:0000256" key="10">
    <source>
        <dbReference type="ARBA" id="ARBA00049007"/>
    </source>
</evidence>
<dbReference type="FunFam" id="3.40.640.10:FF:000010">
    <property type="entry name" value="Phosphoserine aminotransferase"/>
    <property type="match status" value="1"/>
</dbReference>
<dbReference type="FunFam" id="3.90.1150.10:FF:000006">
    <property type="entry name" value="Phosphoserine aminotransferase"/>
    <property type="match status" value="1"/>
</dbReference>
<comment type="function">
    <text evidence="1 11">Catalyzes the reversible conversion of 3-phosphohydroxypyruvate to phosphoserine and of 3-hydroxy-2-oxo-4-phosphonooxybutanoate to phosphohydroxythreonine.</text>
</comment>
<proteinExistence type="inferred from homology"/>
<dbReference type="InterPro" id="IPR020578">
    <property type="entry name" value="Aminotrans_V_PyrdxlP_BS"/>
</dbReference>
<evidence type="ECO:0000313" key="14">
    <source>
        <dbReference type="Proteomes" id="UP000051820"/>
    </source>
</evidence>
<feature type="binding site" evidence="11">
    <location>
        <begin position="74"/>
        <end position="75"/>
    </location>
    <ligand>
        <name>pyridoxal 5'-phosphate</name>
        <dbReference type="ChEBI" id="CHEBI:597326"/>
    </ligand>
</feature>
<comment type="caution">
    <text evidence="13">The sequence shown here is derived from an EMBL/GenBank/DDBJ whole genome shotgun (WGS) entry which is preliminary data.</text>
</comment>
<keyword evidence="5 11" id="KW-0028">Amino-acid biosynthesis</keyword>
<keyword evidence="4 11" id="KW-0032">Aminotransferase</keyword>
<accession>A0A0R1W5D0</accession>
<comment type="catalytic activity">
    <reaction evidence="9 11">
        <text>4-(phosphooxy)-L-threonine + 2-oxoglutarate = (R)-3-hydroxy-2-oxo-4-phosphooxybutanoate + L-glutamate</text>
        <dbReference type="Rhea" id="RHEA:16573"/>
        <dbReference type="ChEBI" id="CHEBI:16810"/>
        <dbReference type="ChEBI" id="CHEBI:29985"/>
        <dbReference type="ChEBI" id="CHEBI:58452"/>
        <dbReference type="ChEBI" id="CHEBI:58538"/>
        <dbReference type="EC" id="2.6.1.52"/>
    </reaction>
</comment>
<feature type="modified residue" description="N6-(pyridoxal phosphate)lysine" evidence="11">
    <location>
        <position position="191"/>
    </location>
</feature>
<evidence type="ECO:0000313" key="13">
    <source>
        <dbReference type="EMBL" id="KRM13000.1"/>
    </source>
</evidence>
<dbReference type="Proteomes" id="UP000051820">
    <property type="component" value="Unassembled WGS sequence"/>
</dbReference>
<feature type="binding site" evidence="11">
    <location>
        <position position="167"/>
    </location>
    <ligand>
        <name>pyridoxal 5'-phosphate</name>
        <dbReference type="ChEBI" id="CHEBI:597326"/>
    </ligand>
</feature>
<evidence type="ECO:0000256" key="7">
    <source>
        <dbReference type="ARBA" id="ARBA00022898"/>
    </source>
</evidence>
<dbReference type="HAMAP" id="MF_00160">
    <property type="entry name" value="SerC_aminotrans_5"/>
    <property type="match status" value="1"/>
</dbReference>
<evidence type="ECO:0000256" key="8">
    <source>
        <dbReference type="ARBA" id="ARBA00023299"/>
    </source>
</evidence>
<dbReference type="EC" id="2.6.1.52" evidence="11"/>
<protein>
    <recommendedName>
        <fullName evidence="11">Phosphoserine aminotransferase</fullName>
        <ecNumber evidence="11">2.6.1.52</ecNumber>
    </recommendedName>
    <alternativeName>
        <fullName evidence="11">Phosphohydroxythreonine aminotransferase</fullName>
        <shortName evidence="11">PSAT</shortName>
    </alternativeName>
</protein>
<evidence type="ECO:0000256" key="1">
    <source>
        <dbReference type="ARBA" id="ARBA00003483"/>
    </source>
</evidence>
<feature type="binding site" evidence="11">
    <location>
        <position position="190"/>
    </location>
    <ligand>
        <name>pyridoxal 5'-phosphate</name>
        <dbReference type="ChEBI" id="CHEBI:597326"/>
    </ligand>
</feature>
<dbReference type="GO" id="GO:0005737">
    <property type="term" value="C:cytoplasm"/>
    <property type="evidence" value="ECO:0007669"/>
    <property type="project" value="UniProtKB-SubCell"/>
</dbReference>
<feature type="binding site" evidence="11">
    <location>
        <position position="100"/>
    </location>
    <ligand>
        <name>pyridoxal 5'-phosphate</name>
        <dbReference type="ChEBI" id="CHEBI:597326"/>
    </ligand>
</feature>
<keyword evidence="11" id="KW-0963">Cytoplasm</keyword>
<reference evidence="13 14" key="1">
    <citation type="journal article" date="2015" name="Genome Announc.">
        <title>Expanding the biotechnology potential of lactobacilli through comparative genomics of 213 strains and associated genera.</title>
        <authorList>
            <person name="Sun Z."/>
            <person name="Harris H.M."/>
            <person name="McCann A."/>
            <person name="Guo C."/>
            <person name="Argimon S."/>
            <person name="Zhang W."/>
            <person name="Yang X."/>
            <person name="Jeffery I.B."/>
            <person name="Cooney J.C."/>
            <person name="Kagawa T.F."/>
            <person name="Liu W."/>
            <person name="Song Y."/>
            <person name="Salvetti E."/>
            <person name="Wrobel A."/>
            <person name="Rasinkangas P."/>
            <person name="Parkhill J."/>
            <person name="Rea M.C."/>
            <person name="O'Sullivan O."/>
            <person name="Ritari J."/>
            <person name="Douillard F.P."/>
            <person name="Paul Ross R."/>
            <person name="Yang R."/>
            <person name="Briner A.E."/>
            <person name="Felis G.E."/>
            <person name="de Vos W.M."/>
            <person name="Barrangou R."/>
            <person name="Klaenhammer T.R."/>
            <person name="Caufield P.W."/>
            <person name="Cui Y."/>
            <person name="Zhang H."/>
            <person name="O'Toole P.W."/>
        </authorList>
    </citation>
    <scope>NUCLEOTIDE SEQUENCE [LARGE SCALE GENOMIC DNA]</scope>
    <source>
        <strain evidence="13 14">DSM 5007</strain>
    </source>
</reference>
<evidence type="ECO:0000256" key="9">
    <source>
        <dbReference type="ARBA" id="ARBA00047630"/>
    </source>
</evidence>
<keyword evidence="6 11" id="KW-0808">Transferase</keyword>
<name>A0A0R1W5D0_9LACO</name>
<dbReference type="InterPro" id="IPR000192">
    <property type="entry name" value="Aminotrans_V_dom"/>
</dbReference>
<dbReference type="RefSeq" id="WP_010621501.1">
    <property type="nucleotide sequence ID" value="NZ_AZGF01000004.1"/>
</dbReference>
<dbReference type="eggNOG" id="COG1932">
    <property type="taxonomic scope" value="Bacteria"/>
</dbReference>
<comment type="subunit">
    <text evidence="11">Homodimer.</text>
</comment>
<dbReference type="InterPro" id="IPR015421">
    <property type="entry name" value="PyrdxlP-dep_Trfase_major"/>
</dbReference>
<dbReference type="PATRIC" id="fig|1423807.3.peg.1728"/>
<comment type="cofactor">
    <cofactor evidence="11">
        <name>pyridoxal 5'-phosphate</name>
        <dbReference type="ChEBI" id="CHEBI:597326"/>
    </cofactor>
    <text evidence="11">Binds 1 pyridoxal phosphate per subunit.</text>
</comment>
<dbReference type="InterPro" id="IPR015422">
    <property type="entry name" value="PyrdxlP-dep_Trfase_small"/>
</dbReference>
<evidence type="ECO:0000256" key="4">
    <source>
        <dbReference type="ARBA" id="ARBA00022576"/>
    </source>
</evidence>
<evidence type="ECO:0000256" key="5">
    <source>
        <dbReference type="ARBA" id="ARBA00022605"/>
    </source>
</evidence>
<dbReference type="NCBIfam" id="NF003764">
    <property type="entry name" value="PRK05355.1"/>
    <property type="match status" value="1"/>
</dbReference>
<dbReference type="STRING" id="1423807.FD16_GL001687"/>
<feature type="binding site" evidence="11">
    <location>
        <position position="40"/>
    </location>
    <ligand>
        <name>L-glutamate</name>
        <dbReference type="ChEBI" id="CHEBI:29985"/>
    </ligand>
</feature>
<dbReference type="GO" id="GO:0030170">
    <property type="term" value="F:pyridoxal phosphate binding"/>
    <property type="evidence" value="ECO:0007669"/>
    <property type="project" value="UniProtKB-UniRule"/>
</dbReference>
<dbReference type="Pfam" id="PF00266">
    <property type="entry name" value="Aminotran_5"/>
    <property type="match status" value="1"/>
</dbReference>
<dbReference type="InterPro" id="IPR022278">
    <property type="entry name" value="Pser_aminoTfrase"/>
</dbReference>
<evidence type="ECO:0000256" key="2">
    <source>
        <dbReference type="ARBA" id="ARBA00005099"/>
    </source>
</evidence>
<comment type="subcellular location">
    <subcellularLocation>
        <location evidence="11">Cytoplasm</location>
    </subcellularLocation>
</comment>
<feature type="binding site" evidence="11">
    <location>
        <begin position="231"/>
        <end position="232"/>
    </location>
    <ligand>
        <name>pyridoxal 5'-phosphate</name>
        <dbReference type="ChEBI" id="CHEBI:597326"/>
    </ligand>
</feature>
<dbReference type="InterPro" id="IPR015424">
    <property type="entry name" value="PyrdxlP-dep_Trfase"/>
</dbReference>
<keyword evidence="14" id="KW-1185">Reference proteome</keyword>
<comment type="pathway">
    <text evidence="2 11">Amino-acid biosynthesis; L-serine biosynthesis; L-serine from 3-phospho-D-glycerate: step 2/3.</text>
</comment>
<dbReference type="SUPFAM" id="SSF53383">
    <property type="entry name" value="PLP-dependent transferases"/>
    <property type="match status" value="1"/>
</dbReference>
<comment type="caution">
    <text evidence="11">Lacks conserved residue(s) required for the propagation of feature annotation.</text>
</comment>
<comment type="catalytic activity">
    <reaction evidence="10 11">
        <text>O-phospho-L-serine + 2-oxoglutarate = 3-phosphooxypyruvate + L-glutamate</text>
        <dbReference type="Rhea" id="RHEA:14329"/>
        <dbReference type="ChEBI" id="CHEBI:16810"/>
        <dbReference type="ChEBI" id="CHEBI:18110"/>
        <dbReference type="ChEBI" id="CHEBI:29985"/>
        <dbReference type="ChEBI" id="CHEBI:57524"/>
        <dbReference type="EC" id="2.6.1.52"/>
    </reaction>
</comment>
<dbReference type="AlphaFoldDB" id="A0A0R1W5D0"/>
<dbReference type="EMBL" id="AZGF01000004">
    <property type="protein sequence ID" value="KRM13000.1"/>
    <property type="molecule type" value="Genomic_DNA"/>
</dbReference>